<evidence type="ECO:0000313" key="4">
    <source>
        <dbReference type="EMBL" id="QJT09352.1"/>
    </source>
</evidence>
<dbReference type="InterPro" id="IPR015943">
    <property type="entry name" value="WD40/YVTN_repeat-like_dom_sf"/>
</dbReference>
<dbReference type="Proteomes" id="UP000503251">
    <property type="component" value="Chromosome"/>
</dbReference>
<feature type="compositionally biased region" description="Basic and acidic residues" evidence="1">
    <location>
        <begin position="430"/>
        <end position="440"/>
    </location>
</feature>
<dbReference type="InterPro" id="IPR052956">
    <property type="entry name" value="Mesenchyme-surface_protein"/>
</dbReference>
<evidence type="ECO:0000259" key="3">
    <source>
        <dbReference type="Pfam" id="PF22494"/>
    </source>
</evidence>
<evidence type="ECO:0000256" key="2">
    <source>
        <dbReference type="SAM" id="SignalP"/>
    </source>
</evidence>
<dbReference type="PANTHER" id="PTHR46928">
    <property type="entry name" value="MESENCHYME-SPECIFIC CELL SURFACE GLYCOPROTEIN"/>
    <property type="match status" value="1"/>
</dbReference>
<dbReference type="Gene3D" id="2.130.10.10">
    <property type="entry name" value="YVTN repeat-like/Quinoprotein amine dehydrogenase"/>
    <property type="match status" value="2"/>
</dbReference>
<dbReference type="SUPFAM" id="SSF51004">
    <property type="entry name" value="C-terminal (heme d1) domain of cytochrome cd1-nitrite reductase"/>
    <property type="match status" value="1"/>
</dbReference>
<name>A0ABX6NFJ9_9BACT</name>
<dbReference type="RefSeq" id="WP_171267327.1">
    <property type="nucleotide sequence ID" value="NZ_CP039543.1"/>
</dbReference>
<protein>
    <submittedName>
        <fullName evidence="4">Alkaline phosphatase</fullName>
    </submittedName>
</protein>
<dbReference type="SUPFAM" id="SSF63825">
    <property type="entry name" value="YWTD domain"/>
    <property type="match status" value="1"/>
</dbReference>
<proteinExistence type="predicted"/>
<dbReference type="PANTHER" id="PTHR46928:SF1">
    <property type="entry name" value="MESENCHYME-SPECIFIC CELL SURFACE GLYCOPROTEIN"/>
    <property type="match status" value="1"/>
</dbReference>
<feature type="region of interest" description="Disordered" evidence="1">
    <location>
        <begin position="422"/>
        <end position="443"/>
    </location>
</feature>
<keyword evidence="5" id="KW-1185">Reference proteome</keyword>
<feature type="domain" description="Choice-of-anchor I" evidence="3">
    <location>
        <begin position="51"/>
        <end position="534"/>
    </location>
</feature>
<keyword evidence="2" id="KW-0732">Signal</keyword>
<gene>
    <name evidence="4" type="ORF">E8L03_10550</name>
</gene>
<evidence type="ECO:0000313" key="5">
    <source>
        <dbReference type="Proteomes" id="UP000503251"/>
    </source>
</evidence>
<evidence type="ECO:0000256" key="1">
    <source>
        <dbReference type="SAM" id="MobiDB-lite"/>
    </source>
</evidence>
<dbReference type="InterPro" id="IPR055188">
    <property type="entry name" value="Choice_anch_I"/>
</dbReference>
<feature type="chain" id="PRO_5046208491" evidence="2">
    <location>
        <begin position="26"/>
        <end position="536"/>
    </location>
</feature>
<reference evidence="4 5" key="1">
    <citation type="submission" date="2019-04" db="EMBL/GenBank/DDBJ databases">
        <title>Isolation and culture of sulfate reducing bacteria from the cold seep of the South China Sea.</title>
        <authorList>
            <person name="Sun C."/>
            <person name="Liu R."/>
        </authorList>
    </citation>
    <scope>NUCLEOTIDE SEQUENCE [LARGE SCALE GENOMIC DNA]</scope>
    <source>
        <strain evidence="4 5">CS1</strain>
    </source>
</reference>
<dbReference type="InterPro" id="IPR011048">
    <property type="entry name" value="Haem_d1_sf"/>
</dbReference>
<accession>A0ABX6NFJ9</accession>
<organism evidence="4 5">
    <name type="scientific">Oceanidesulfovibrio marinus</name>
    <dbReference type="NCBI Taxonomy" id="370038"/>
    <lineage>
        <taxon>Bacteria</taxon>
        <taxon>Pseudomonadati</taxon>
        <taxon>Thermodesulfobacteriota</taxon>
        <taxon>Desulfovibrionia</taxon>
        <taxon>Desulfovibrionales</taxon>
        <taxon>Desulfovibrionaceae</taxon>
        <taxon>Oceanidesulfovibrio</taxon>
    </lineage>
</organism>
<sequence length="536" mass="57630">MLRHSLGQAMAFAFMLLSFAAPAAAADYDAPEPSNALRLELLGRHTAPEIEGAAEIASYDPATKRLFVVNSNQVTVDVLDIADPKNPNKIAALNLKKFGGVANSVAVHGGVVAVAVEAFDKQDPGAVHIFKTDGEFDAPLASVPVGSLPDMVTFTPDGKYIVVACEGEPDDQYATDPEGSVWVIDMQQGPTKATGRMAGFQGFNLSKDELQKAGVRIFGPHSTVAQDLEPEYIAVTPDSARAYVALQENNAVAIVNIAKAEVEEILPLGFKDFSKPGNSLDPSNKDGGIHFGTYDNLYGMYQPDSIALATIGDTLYLVTANEGDSRDYDGWSEEERVAKVQLDPEAFPNAAELQKNEALGRLKITKTLGDTDGDGDFDELYSFGARSFAIWKVKDHKITLVYDSGDQIERITAAMLPDYFNSTDDENNTFDDRSDDKGPEPEALAVGEVGGRSYAFIGLERIGGVMVYDITNPESPVFVTYRNDRDFSGVVPEGTAGDLAPECIDFIPADQSPNGKDIIAVANEVSGTTTLYEIVQ</sequence>
<dbReference type="Pfam" id="PF22494">
    <property type="entry name" value="choice_anch_I"/>
    <property type="match status" value="1"/>
</dbReference>
<dbReference type="NCBIfam" id="NF038117">
    <property type="entry name" value="choice_anch_I"/>
    <property type="match status" value="1"/>
</dbReference>
<feature type="signal peptide" evidence="2">
    <location>
        <begin position="1"/>
        <end position="25"/>
    </location>
</feature>
<dbReference type="EMBL" id="CP039543">
    <property type="protein sequence ID" value="QJT09352.1"/>
    <property type="molecule type" value="Genomic_DNA"/>
</dbReference>